<dbReference type="InterPro" id="IPR006334">
    <property type="entry name" value="Glut_cys_ligase"/>
</dbReference>
<dbReference type="PANTHER" id="PTHR38761">
    <property type="entry name" value="GLUTAMATE--CYSTEINE LIGASE"/>
    <property type="match status" value="1"/>
</dbReference>
<dbReference type="UniPathway" id="UPA00142">
    <property type="reaction ID" value="UER00209"/>
</dbReference>
<dbReference type="STRING" id="1732.SAMN02910417_00167"/>
<keyword evidence="4 8" id="KW-0317">Glutathione biosynthesis</keyword>
<name>A0A1G6A220_EUBOX</name>
<evidence type="ECO:0000313" key="12">
    <source>
        <dbReference type="Proteomes" id="UP000199228"/>
    </source>
</evidence>
<dbReference type="InterPro" id="IPR014746">
    <property type="entry name" value="Gln_synth/guanido_kin_cat_dom"/>
</dbReference>
<feature type="domain" description="Glutamate--cysteine ligase" evidence="10">
    <location>
        <begin position="3"/>
        <end position="248"/>
    </location>
</feature>
<keyword evidence="5" id="KW-0547">Nucleotide-binding</keyword>
<comment type="similarity">
    <text evidence="8">Belongs to the glutamate--cysteine ligase type 1 family.</text>
</comment>
<sequence>MTQKNKINEYLFLGRFGIEKESLRVNEKGFLSHTEHPFTDILNIDRDFCENQIEIITDAFGSVDEAYEQLSQFHNIAVKRLYSLKSGKEYIWNFSNPPYVRGEQDVPIAKFDGKLKGKELYREYLASKYGKMKMLFSGIHFNFSFADEYLELLYKESDDESYRTFKDKFYLNLAKNAVRYSWLIVHLTAASPLFDGSFIKEEDLGKDIYSKYASARCSEIGYWNDFVPILNYENLHEYVNSIKEYIESGQLKTSAELYYPVRLKPKGKNTLEALEENGINHIELRTIDLNPLSDIGFKKEDALFLHYLLVYLSILEDMKFEDSEQVKAIKNVQKAALYDDSKILIETGWNKSENVRDISLKILNEIEKFYLEVGNEKAVEIIRYQKNKVINVQERYAVKVRDLFKNEYVKNGCDLAEKYAKTR</sequence>
<evidence type="ECO:0000256" key="2">
    <source>
        <dbReference type="ARBA" id="ARBA00012220"/>
    </source>
</evidence>
<keyword evidence="3 8" id="KW-0436">Ligase</keyword>
<dbReference type="AlphaFoldDB" id="A0A1G6A220"/>
<feature type="domain" description="Glutamate--cysteine ligase" evidence="10">
    <location>
        <begin position="251"/>
        <end position="334"/>
    </location>
</feature>
<dbReference type="GO" id="GO:0005524">
    <property type="term" value="F:ATP binding"/>
    <property type="evidence" value="ECO:0007669"/>
    <property type="project" value="UniProtKB-KW"/>
</dbReference>
<keyword evidence="6" id="KW-0067">ATP-binding</keyword>
<dbReference type="GO" id="GO:0005829">
    <property type="term" value="C:cytosol"/>
    <property type="evidence" value="ECO:0007669"/>
    <property type="project" value="TreeGrafter"/>
</dbReference>
<dbReference type="GO" id="GO:0006750">
    <property type="term" value="P:glutathione biosynthetic process"/>
    <property type="evidence" value="ECO:0007669"/>
    <property type="project" value="UniProtKB-UniPathway"/>
</dbReference>
<evidence type="ECO:0000256" key="8">
    <source>
        <dbReference type="RuleBase" id="RU003544"/>
    </source>
</evidence>
<dbReference type="Pfam" id="PF04262">
    <property type="entry name" value="Glu_cys_ligase"/>
    <property type="match status" value="2"/>
</dbReference>
<dbReference type="RefSeq" id="WP_090171045.1">
    <property type="nucleotide sequence ID" value="NZ_FMXR01000004.1"/>
</dbReference>
<evidence type="ECO:0000313" key="11">
    <source>
        <dbReference type="EMBL" id="SDB02435.1"/>
    </source>
</evidence>
<evidence type="ECO:0000256" key="5">
    <source>
        <dbReference type="ARBA" id="ARBA00022741"/>
    </source>
</evidence>
<dbReference type="PANTHER" id="PTHR38761:SF1">
    <property type="entry name" value="GLUTAMATE--CYSTEINE LIGASE"/>
    <property type="match status" value="1"/>
</dbReference>
<dbReference type="InterPro" id="IPR007370">
    <property type="entry name" value="Glu_cys_ligase"/>
</dbReference>
<evidence type="ECO:0000256" key="7">
    <source>
        <dbReference type="ARBA" id="ARBA00048819"/>
    </source>
</evidence>
<dbReference type="SUPFAM" id="SSF55931">
    <property type="entry name" value="Glutamine synthetase/guanido kinase"/>
    <property type="match status" value="1"/>
</dbReference>
<evidence type="ECO:0000256" key="9">
    <source>
        <dbReference type="RuleBase" id="RU004391"/>
    </source>
</evidence>
<comment type="pathway">
    <text evidence="1 9">Sulfur metabolism; glutathione biosynthesis; glutathione from L-cysteine and L-glutamate: step 1/2.</text>
</comment>
<reference evidence="11 12" key="1">
    <citation type="submission" date="2016-10" db="EMBL/GenBank/DDBJ databases">
        <authorList>
            <person name="de Groot N.N."/>
        </authorList>
    </citation>
    <scope>NUCLEOTIDE SEQUENCE [LARGE SCALE GENOMIC DNA]</scope>
    <source>
        <strain evidence="11 12">DSM 3217</strain>
    </source>
</reference>
<dbReference type="Proteomes" id="UP000199228">
    <property type="component" value="Unassembled WGS sequence"/>
</dbReference>
<dbReference type="Gene3D" id="3.30.590.20">
    <property type="match status" value="1"/>
</dbReference>
<dbReference type="GO" id="GO:0046872">
    <property type="term" value="F:metal ion binding"/>
    <property type="evidence" value="ECO:0007669"/>
    <property type="project" value="TreeGrafter"/>
</dbReference>
<organism evidence="11 12">
    <name type="scientific">Eubacterium oxidoreducens</name>
    <dbReference type="NCBI Taxonomy" id="1732"/>
    <lineage>
        <taxon>Bacteria</taxon>
        <taxon>Bacillati</taxon>
        <taxon>Bacillota</taxon>
        <taxon>Clostridia</taxon>
        <taxon>Eubacteriales</taxon>
        <taxon>Eubacteriaceae</taxon>
        <taxon>Eubacterium</taxon>
    </lineage>
</organism>
<evidence type="ECO:0000256" key="1">
    <source>
        <dbReference type="ARBA" id="ARBA00005006"/>
    </source>
</evidence>
<dbReference type="EC" id="6.3.2.2" evidence="2 9"/>
<comment type="catalytic activity">
    <reaction evidence="7 9">
        <text>L-cysteine + L-glutamate + ATP = gamma-L-glutamyl-L-cysteine + ADP + phosphate + H(+)</text>
        <dbReference type="Rhea" id="RHEA:13285"/>
        <dbReference type="ChEBI" id="CHEBI:15378"/>
        <dbReference type="ChEBI" id="CHEBI:29985"/>
        <dbReference type="ChEBI" id="CHEBI:30616"/>
        <dbReference type="ChEBI" id="CHEBI:35235"/>
        <dbReference type="ChEBI" id="CHEBI:43474"/>
        <dbReference type="ChEBI" id="CHEBI:58173"/>
        <dbReference type="ChEBI" id="CHEBI:456216"/>
        <dbReference type="EC" id="6.3.2.2"/>
    </reaction>
</comment>
<proteinExistence type="inferred from homology"/>
<protein>
    <recommendedName>
        <fullName evidence="2 9">Glutamate--cysteine ligase</fullName>
        <ecNumber evidence="2 9">6.3.2.2</ecNumber>
    </recommendedName>
</protein>
<evidence type="ECO:0000256" key="3">
    <source>
        <dbReference type="ARBA" id="ARBA00022598"/>
    </source>
</evidence>
<accession>A0A1G6A220</accession>
<gene>
    <name evidence="11" type="ORF">SAMN02910417_00167</name>
</gene>
<dbReference type="GO" id="GO:0004357">
    <property type="term" value="F:glutamate-cysteine ligase activity"/>
    <property type="evidence" value="ECO:0007669"/>
    <property type="project" value="UniProtKB-EC"/>
</dbReference>
<evidence type="ECO:0000256" key="6">
    <source>
        <dbReference type="ARBA" id="ARBA00022840"/>
    </source>
</evidence>
<keyword evidence="12" id="KW-1185">Reference proteome</keyword>
<dbReference type="EMBL" id="FMXR01000004">
    <property type="protein sequence ID" value="SDB02435.1"/>
    <property type="molecule type" value="Genomic_DNA"/>
</dbReference>
<evidence type="ECO:0000259" key="10">
    <source>
        <dbReference type="Pfam" id="PF04262"/>
    </source>
</evidence>
<evidence type="ECO:0000256" key="4">
    <source>
        <dbReference type="ARBA" id="ARBA00022684"/>
    </source>
</evidence>